<keyword evidence="2" id="KW-1185">Reference proteome</keyword>
<proteinExistence type="predicted"/>
<reference evidence="1" key="1">
    <citation type="submission" date="2020-08" db="EMBL/GenBank/DDBJ databases">
        <title>Functional genomics of gut bacteria from endangered species of beetles.</title>
        <authorList>
            <person name="Carlos-Shanley C."/>
        </authorList>
    </citation>
    <scope>NUCLEOTIDE SEQUENCE [LARGE SCALE GENOMIC DNA]</scope>
    <source>
        <strain evidence="1">S00060</strain>
    </source>
</reference>
<gene>
    <name evidence="1" type="ORF">HNP21_003085</name>
</gene>
<sequence>MSEKIFSNGEIVNIRVSNELVTILKSHYVKNMKRYSYTVDKYPSTFFFEEELKKREL</sequence>
<name>A0A7W3RG41_PRIAR</name>
<evidence type="ECO:0000313" key="1">
    <source>
        <dbReference type="EMBL" id="MBA9039978.1"/>
    </source>
</evidence>
<accession>A0A7W3RG41</accession>
<dbReference type="Proteomes" id="UP000543174">
    <property type="component" value="Unassembled WGS sequence"/>
</dbReference>
<evidence type="ECO:0000313" key="2">
    <source>
        <dbReference type="Proteomes" id="UP000543174"/>
    </source>
</evidence>
<protein>
    <submittedName>
        <fullName evidence="1">Uncharacterized protein</fullName>
    </submittedName>
</protein>
<organism evidence="1 2">
    <name type="scientific">Priestia aryabhattai</name>
    <name type="common">Bacillus aryabhattai</name>
    <dbReference type="NCBI Taxonomy" id="412384"/>
    <lineage>
        <taxon>Bacteria</taxon>
        <taxon>Bacillati</taxon>
        <taxon>Bacillota</taxon>
        <taxon>Bacilli</taxon>
        <taxon>Bacillales</taxon>
        <taxon>Bacillaceae</taxon>
        <taxon>Priestia</taxon>
    </lineage>
</organism>
<dbReference type="EMBL" id="JACJHT010000002">
    <property type="protein sequence ID" value="MBA9039978.1"/>
    <property type="molecule type" value="Genomic_DNA"/>
</dbReference>
<dbReference type="AlphaFoldDB" id="A0A7W3RG41"/>
<comment type="caution">
    <text evidence="1">The sequence shown here is derived from an EMBL/GenBank/DDBJ whole genome shotgun (WGS) entry which is preliminary data.</text>
</comment>